<dbReference type="RefSeq" id="WP_264892007.1">
    <property type="nucleotide sequence ID" value="NZ_CP110257.1"/>
</dbReference>
<name>A0ABY6MR01_9BURK</name>
<dbReference type="EMBL" id="CP110257">
    <property type="protein sequence ID" value="UZD54439.1"/>
    <property type="molecule type" value="Genomic_DNA"/>
</dbReference>
<dbReference type="InterPro" id="IPR024402">
    <property type="entry name" value="DUF2726"/>
</dbReference>
<protein>
    <submittedName>
        <fullName evidence="3">DUF2726 domain-containing protein</fullName>
    </submittedName>
</protein>
<gene>
    <name evidence="3" type="ORF">OMP39_12300</name>
</gene>
<sequence>MDPWVLAIAVAALAVLLAGWWWRQRAAQAAGSTKSKKARGAEGLDTLMAWTPQPTRILTSCERQAYAVLRHAVPEHVVFAQVPLARFLKVPTRHSYSEWLRRVGHLCADFVVCDAETDVVAVVEVRADESQESERTRRRHARMDRVLHAAGIPLHVWREGRLPGAAAAREALLEARIVLSQEEGPASVALGRPVPAPQVPALSPARSEQSRPDAGAVEPPPSTWFDDLDSTPIPLAPARRS</sequence>
<proteinExistence type="predicted"/>
<evidence type="ECO:0000313" key="4">
    <source>
        <dbReference type="Proteomes" id="UP001163266"/>
    </source>
</evidence>
<keyword evidence="4" id="KW-1185">Reference proteome</keyword>
<evidence type="ECO:0000259" key="2">
    <source>
        <dbReference type="Pfam" id="PF10881"/>
    </source>
</evidence>
<evidence type="ECO:0000313" key="3">
    <source>
        <dbReference type="EMBL" id="UZD54439.1"/>
    </source>
</evidence>
<dbReference type="Proteomes" id="UP001163266">
    <property type="component" value="Chromosome"/>
</dbReference>
<dbReference type="Pfam" id="PF10881">
    <property type="entry name" value="DUF2726"/>
    <property type="match status" value="1"/>
</dbReference>
<feature type="region of interest" description="Disordered" evidence="1">
    <location>
        <begin position="188"/>
        <end position="241"/>
    </location>
</feature>
<organism evidence="3 4">
    <name type="scientific">Caldimonas aquatica</name>
    <dbReference type="NCBI Taxonomy" id="376175"/>
    <lineage>
        <taxon>Bacteria</taxon>
        <taxon>Pseudomonadati</taxon>
        <taxon>Pseudomonadota</taxon>
        <taxon>Betaproteobacteria</taxon>
        <taxon>Burkholderiales</taxon>
        <taxon>Sphaerotilaceae</taxon>
        <taxon>Caldimonas</taxon>
    </lineage>
</organism>
<reference evidence="3" key="1">
    <citation type="submission" date="2022-10" db="EMBL/GenBank/DDBJ databases">
        <title>Complete genome sequence of Schlegelella aquatica LMG 23380.</title>
        <authorList>
            <person name="Musilova J."/>
            <person name="Kourilova X."/>
            <person name="Bezdicek M."/>
            <person name="Hermankova K."/>
            <person name="Obruca S."/>
            <person name="Sedlar K."/>
        </authorList>
    </citation>
    <scope>NUCLEOTIDE SEQUENCE</scope>
    <source>
        <strain evidence="3">LMG 23380</strain>
    </source>
</reference>
<accession>A0ABY6MR01</accession>
<feature type="domain" description="DUF2726" evidence="2">
    <location>
        <begin position="57"/>
        <end position="161"/>
    </location>
</feature>
<evidence type="ECO:0000256" key="1">
    <source>
        <dbReference type="SAM" id="MobiDB-lite"/>
    </source>
</evidence>